<protein>
    <submittedName>
        <fullName evidence="1">Uncharacterized protein</fullName>
    </submittedName>
</protein>
<sequence length="37" mass="4142">MLVWGFPDHGGYLCNSICTYVVSEVVARNIILCKNIL</sequence>
<dbReference type="AlphaFoldDB" id="A0A0H3PR46"/>
<dbReference type="BioCyc" id="ECOL478008-HMP:G76-482320-MONOMER"/>
<name>A0A0H3PR46_ECO5C</name>
<evidence type="ECO:0000313" key="1">
    <source>
        <dbReference type="EMBL" id="EDU88851.1"/>
    </source>
</evidence>
<evidence type="ECO:0000313" key="2">
    <source>
        <dbReference type="Proteomes" id="UP000004641"/>
    </source>
</evidence>
<accession>A0A0H3PR46</accession>
<proteinExistence type="predicted"/>
<dbReference type="Proteomes" id="UP000004641">
    <property type="component" value="Unassembled WGS sequence"/>
</dbReference>
<gene>
    <name evidence="1" type="ORF">ECH7EC869_4610</name>
</gene>
<comment type="caution">
    <text evidence="1">The sequence shown here is derived from an EMBL/GenBank/DDBJ whole genome shotgun (WGS) entry which is preliminary data.</text>
</comment>
<reference evidence="1 2" key="1">
    <citation type="journal article" date="2011" name="Appl. Environ. Microbiol.">
        <title>Genome signatures of Escherichia coli O157:H7 isolates from the bovine host reservoir.</title>
        <authorList>
            <person name="Eppinger M."/>
            <person name="Mammel M.K."/>
            <person name="Leclerc J.E."/>
            <person name="Ravel J."/>
            <person name="Cebula T.A."/>
        </authorList>
    </citation>
    <scope>NUCLEOTIDE SEQUENCE [LARGE SCALE GENOMIC DNA]</scope>
    <source>
        <strain evidence="1 2">EC869</strain>
    </source>
</reference>
<organism evidence="1 2">
    <name type="scientific">Escherichia coli O157:H7 (strain EC869)</name>
    <dbReference type="NCBI Taxonomy" id="478008"/>
    <lineage>
        <taxon>Bacteria</taxon>
        <taxon>Pseudomonadati</taxon>
        <taxon>Pseudomonadota</taxon>
        <taxon>Gammaproteobacteria</taxon>
        <taxon>Enterobacterales</taxon>
        <taxon>Enterobacteriaceae</taxon>
        <taxon>Escherichia</taxon>
    </lineage>
</organism>
<dbReference type="EMBL" id="ABHU01000031">
    <property type="protein sequence ID" value="EDU88851.1"/>
    <property type="molecule type" value="Genomic_DNA"/>
</dbReference>